<dbReference type="NCBIfam" id="TIGR00079">
    <property type="entry name" value="pept_deformyl"/>
    <property type="match status" value="1"/>
</dbReference>
<dbReference type="Proteomes" id="UP000568751">
    <property type="component" value="Unassembled WGS sequence"/>
</dbReference>
<evidence type="ECO:0000313" key="3">
    <source>
        <dbReference type="EMBL" id="NYT27327.1"/>
    </source>
</evidence>
<comment type="function">
    <text evidence="2">Removes the formyl group from the N-terminal Met of newly synthesized proteins. Requires at least a dipeptide for an efficient rate of reaction. N-terminal L-methionine is a prerequisite for activity but the enzyme has broad specificity at other positions.</text>
</comment>
<keyword evidence="2" id="KW-0648">Protein biosynthesis</keyword>
<dbReference type="RefSeq" id="WP_369179013.1">
    <property type="nucleotide sequence ID" value="NZ_OZ156463.1"/>
</dbReference>
<evidence type="ECO:0000256" key="2">
    <source>
        <dbReference type="HAMAP-Rule" id="MF_00163"/>
    </source>
</evidence>
<dbReference type="PIRSF" id="PIRSF004749">
    <property type="entry name" value="Pep_def"/>
    <property type="match status" value="1"/>
</dbReference>
<dbReference type="EC" id="3.5.1.88" evidence="2"/>
<sequence>MMILPILKFPDERLRTKAAKVEMVDNTIKTLVDNMFETMYAKDGIGLAATQIDQHLQIVVMDVPDSGEDYQLLLKKRESKTKTPLKSKHPLCFINPIIVGKDGKEVHSEGCLSVPNYYADVERFNHVVVEALDENGKKFTLEAKNLLAICIQHELDHLKGILFVDYLSKLKQRRLKDKLKKVK</sequence>
<dbReference type="GO" id="GO:0042586">
    <property type="term" value="F:peptide deformylase activity"/>
    <property type="evidence" value="ECO:0007669"/>
    <property type="project" value="UniProtKB-UniRule"/>
</dbReference>
<accession>A0A853F1M9</accession>
<feature type="binding site" evidence="2">
    <location>
        <position position="153"/>
    </location>
    <ligand>
        <name>Fe cation</name>
        <dbReference type="ChEBI" id="CHEBI:24875"/>
    </ligand>
</feature>
<dbReference type="Pfam" id="PF01327">
    <property type="entry name" value="Pep_deformylase"/>
    <property type="match status" value="1"/>
</dbReference>
<dbReference type="GO" id="GO:0046872">
    <property type="term" value="F:metal ion binding"/>
    <property type="evidence" value="ECO:0007669"/>
    <property type="project" value="UniProtKB-KW"/>
</dbReference>
<dbReference type="InterPro" id="IPR036821">
    <property type="entry name" value="Peptide_deformylase_sf"/>
</dbReference>
<keyword evidence="2" id="KW-0408">Iron</keyword>
<gene>
    <name evidence="2 3" type="primary">def</name>
    <name evidence="3" type="ORF">H0A76_05200</name>
</gene>
<dbReference type="PANTHER" id="PTHR10458:SF22">
    <property type="entry name" value="PEPTIDE DEFORMYLASE"/>
    <property type="match status" value="1"/>
</dbReference>
<comment type="cofactor">
    <cofactor evidence="2">
        <name>Fe(2+)</name>
        <dbReference type="ChEBI" id="CHEBI:29033"/>
    </cofactor>
    <text evidence="2">Binds 1 Fe(2+) ion.</text>
</comment>
<dbReference type="NCBIfam" id="NF001159">
    <property type="entry name" value="PRK00150.1-3"/>
    <property type="match status" value="1"/>
</dbReference>
<keyword evidence="2" id="KW-0479">Metal-binding</keyword>
<feature type="binding site" evidence="2">
    <location>
        <position position="111"/>
    </location>
    <ligand>
        <name>Fe cation</name>
        <dbReference type="ChEBI" id="CHEBI:24875"/>
    </ligand>
</feature>
<dbReference type="AlphaFoldDB" id="A0A853F1M9"/>
<comment type="similarity">
    <text evidence="1 2">Belongs to the polypeptide deformylase family.</text>
</comment>
<keyword evidence="2 3" id="KW-0378">Hydrolase</keyword>
<reference evidence="3 4" key="1">
    <citation type="submission" date="2020-05" db="EMBL/GenBank/DDBJ databases">
        <title>Horizontal transmission and recombination maintain forever young bacterial symbiont genomes.</title>
        <authorList>
            <person name="Russell S.L."/>
            <person name="Pepper-Tunick E."/>
            <person name="Svedberg J."/>
            <person name="Byrne A."/>
            <person name="Ruelas Castillo J."/>
            <person name="Vollmers C."/>
            <person name="Beinart R.A."/>
            <person name="Corbett-Detig R."/>
        </authorList>
    </citation>
    <scope>NUCLEOTIDE SEQUENCE [LARGE SCALE GENOMIC DNA]</scope>
    <source>
        <strain evidence="3">455</strain>
    </source>
</reference>
<dbReference type="PANTHER" id="PTHR10458">
    <property type="entry name" value="PEPTIDE DEFORMYLASE"/>
    <property type="match status" value="1"/>
</dbReference>
<name>A0A853F1M9_9GAMM</name>
<dbReference type="PRINTS" id="PR01576">
    <property type="entry name" value="PDEFORMYLASE"/>
</dbReference>
<dbReference type="Gene3D" id="3.90.45.10">
    <property type="entry name" value="Peptide deformylase"/>
    <property type="match status" value="1"/>
</dbReference>
<comment type="caution">
    <text evidence="3">The sequence shown here is derived from an EMBL/GenBank/DDBJ whole genome shotgun (WGS) entry which is preliminary data.</text>
</comment>
<evidence type="ECO:0000256" key="1">
    <source>
        <dbReference type="ARBA" id="ARBA00010759"/>
    </source>
</evidence>
<dbReference type="SUPFAM" id="SSF56420">
    <property type="entry name" value="Peptide deformylase"/>
    <property type="match status" value="1"/>
</dbReference>
<dbReference type="HAMAP" id="MF_00163">
    <property type="entry name" value="Pep_deformylase"/>
    <property type="match status" value="1"/>
</dbReference>
<dbReference type="CDD" id="cd00487">
    <property type="entry name" value="Pep_deformylase"/>
    <property type="match status" value="1"/>
</dbReference>
<organism evidence="3 4">
    <name type="scientific">Candidatus Thiodubiliella endoseptemdiera</name>
    <dbReference type="NCBI Taxonomy" id="2738886"/>
    <lineage>
        <taxon>Bacteria</taxon>
        <taxon>Pseudomonadati</taxon>
        <taxon>Pseudomonadota</taxon>
        <taxon>Gammaproteobacteria</taxon>
        <taxon>Candidatus Pseudothioglobaceae</taxon>
        <taxon>Candidatus Thiodubiliella</taxon>
    </lineage>
</organism>
<dbReference type="InterPro" id="IPR023635">
    <property type="entry name" value="Peptide_deformylase"/>
</dbReference>
<dbReference type="EMBL" id="JACCHT010000001">
    <property type="protein sequence ID" value="NYT27327.1"/>
    <property type="molecule type" value="Genomic_DNA"/>
</dbReference>
<protein>
    <recommendedName>
        <fullName evidence="2">Peptide deformylase</fullName>
        <shortName evidence="2">PDF</shortName>
        <ecNumber evidence="2">3.5.1.88</ecNumber>
    </recommendedName>
    <alternativeName>
        <fullName evidence="2">Polypeptide deformylase</fullName>
    </alternativeName>
</protein>
<proteinExistence type="inferred from homology"/>
<feature type="binding site" evidence="2">
    <location>
        <position position="157"/>
    </location>
    <ligand>
        <name>Fe cation</name>
        <dbReference type="ChEBI" id="CHEBI:24875"/>
    </ligand>
</feature>
<feature type="active site" evidence="2">
    <location>
        <position position="154"/>
    </location>
</feature>
<comment type="catalytic activity">
    <reaction evidence="2">
        <text>N-terminal N-formyl-L-methionyl-[peptide] + H2O = N-terminal L-methionyl-[peptide] + formate</text>
        <dbReference type="Rhea" id="RHEA:24420"/>
        <dbReference type="Rhea" id="RHEA-COMP:10639"/>
        <dbReference type="Rhea" id="RHEA-COMP:10640"/>
        <dbReference type="ChEBI" id="CHEBI:15377"/>
        <dbReference type="ChEBI" id="CHEBI:15740"/>
        <dbReference type="ChEBI" id="CHEBI:49298"/>
        <dbReference type="ChEBI" id="CHEBI:64731"/>
        <dbReference type="EC" id="3.5.1.88"/>
    </reaction>
</comment>
<dbReference type="GO" id="GO:0006412">
    <property type="term" value="P:translation"/>
    <property type="evidence" value="ECO:0007669"/>
    <property type="project" value="UniProtKB-UniRule"/>
</dbReference>
<evidence type="ECO:0000313" key="4">
    <source>
        <dbReference type="Proteomes" id="UP000568751"/>
    </source>
</evidence>